<dbReference type="AlphaFoldDB" id="A0A8J8B4W1"/>
<proteinExistence type="predicted"/>
<protein>
    <submittedName>
        <fullName evidence="1">Resolvase</fullName>
    </submittedName>
</protein>
<accession>A0A8J8B4W1</accession>
<reference evidence="1" key="1">
    <citation type="submission" date="2021-04" db="EMBL/GenBank/DDBJ databases">
        <title>Sinoanaerobacter chloroacetimidivorans sp. nov., an obligate anaerobic bacterium isolated from anaerobic sludge.</title>
        <authorList>
            <person name="Bao Y."/>
        </authorList>
    </citation>
    <scope>NUCLEOTIDE SEQUENCE</scope>
    <source>
        <strain evidence="1">BAD-6</strain>
    </source>
</reference>
<keyword evidence="2" id="KW-1185">Reference proteome</keyword>
<name>A0A8J8B4W1_9FIRM</name>
<sequence length="126" mass="14641">MEKEALNDLLGKNLIIGYVQGYDGKQQSYYFEKSPSNIASFIMLHKENTDKMILTDMADRLVLNTFGEFINRCPDQEYLQEILKDLIPMQLGEKEPADILIADEVEFQALLYEEDRQVTEAEIRML</sequence>
<gene>
    <name evidence="1" type="ORF">KCX82_17790</name>
</gene>
<dbReference type="EMBL" id="JAGSND010000016">
    <property type="protein sequence ID" value="MBR0599740.1"/>
    <property type="molecule type" value="Genomic_DNA"/>
</dbReference>
<evidence type="ECO:0000313" key="1">
    <source>
        <dbReference type="EMBL" id="MBR0599740.1"/>
    </source>
</evidence>
<evidence type="ECO:0000313" key="2">
    <source>
        <dbReference type="Proteomes" id="UP000675664"/>
    </source>
</evidence>
<dbReference type="Proteomes" id="UP000675664">
    <property type="component" value="Unassembled WGS sequence"/>
</dbReference>
<reference evidence="1" key="2">
    <citation type="submission" date="2021-04" db="EMBL/GenBank/DDBJ databases">
        <authorList>
            <person name="Liu J."/>
        </authorList>
    </citation>
    <scope>NUCLEOTIDE SEQUENCE</scope>
    <source>
        <strain evidence="1">BAD-6</strain>
    </source>
</reference>
<comment type="caution">
    <text evidence="1">The sequence shown here is derived from an EMBL/GenBank/DDBJ whole genome shotgun (WGS) entry which is preliminary data.</text>
</comment>
<dbReference type="RefSeq" id="WP_227019868.1">
    <property type="nucleotide sequence ID" value="NZ_JAGSND010000016.1"/>
</dbReference>
<organism evidence="1 2">
    <name type="scientific">Sinanaerobacter chloroacetimidivorans</name>
    <dbReference type="NCBI Taxonomy" id="2818044"/>
    <lineage>
        <taxon>Bacteria</taxon>
        <taxon>Bacillati</taxon>
        <taxon>Bacillota</taxon>
        <taxon>Clostridia</taxon>
        <taxon>Peptostreptococcales</taxon>
        <taxon>Anaerovoracaceae</taxon>
        <taxon>Sinanaerobacter</taxon>
    </lineage>
</organism>